<evidence type="ECO:0000313" key="1">
    <source>
        <dbReference type="EMBL" id="KAJ5166079.1"/>
    </source>
</evidence>
<evidence type="ECO:0000313" key="2">
    <source>
        <dbReference type="Proteomes" id="UP001146351"/>
    </source>
</evidence>
<reference evidence="1" key="2">
    <citation type="journal article" date="2023" name="IMA Fungus">
        <title>Comparative genomic study of the Penicillium genus elucidates a diverse pangenome and 15 lateral gene transfer events.</title>
        <authorList>
            <person name="Petersen C."/>
            <person name="Sorensen T."/>
            <person name="Nielsen M.R."/>
            <person name="Sondergaard T.E."/>
            <person name="Sorensen J.L."/>
            <person name="Fitzpatrick D.A."/>
            <person name="Frisvad J.C."/>
            <person name="Nielsen K.L."/>
        </authorList>
    </citation>
    <scope>NUCLEOTIDE SEQUENCE</scope>
    <source>
        <strain evidence="1">IBT 21917</strain>
    </source>
</reference>
<name>A0A9W9I1B2_9EURO</name>
<dbReference type="AlphaFoldDB" id="A0A9W9I1B2"/>
<keyword evidence="2" id="KW-1185">Reference proteome</keyword>
<dbReference type="OrthoDB" id="5243754at2759"/>
<comment type="caution">
    <text evidence="1">The sequence shown here is derived from an EMBL/GenBank/DDBJ whole genome shotgun (WGS) entry which is preliminary data.</text>
</comment>
<organism evidence="1 2">
    <name type="scientific">Penicillium capsulatum</name>
    <dbReference type="NCBI Taxonomy" id="69766"/>
    <lineage>
        <taxon>Eukaryota</taxon>
        <taxon>Fungi</taxon>
        <taxon>Dikarya</taxon>
        <taxon>Ascomycota</taxon>
        <taxon>Pezizomycotina</taxon>
        <taxon>Eurotiomycetes</taxon>
        <taxon>Eurotiomycetidae</taxon>
        <taxon>Eurotiales</taxon>
        <taxon>Aspergillaceae</taxon>
        <taxon>Penicillium</taxon>
    </lineage>
</organism>
<gene>
    <name evidence="1" type="ORF">N7492_006375</name>
</gene>
<sequence length="119" mass="13488">MDPRSTNYLWLVVERSGVLAQLRTGMARLNGYLSRINVAELEQCACGQAGETVEHFLFRCRERTAHRTELLQCTNIHRGNISFFLGRKSPSDAQNWTPNWEAARASIRLAIVTGRLDVV</sequence>
<proteinExistence type="predicted"/>
<evidence type="ECO:0008006" key="3">
    <source>
        <dbReference type="Google" id="ProtNLM"/>
    </source>
</evidence>
<dbReference type="Proteomes" id="UP001146351">
    <property type="component" value="Unassembled WGS sequence"/>
</dbReference>
<dbReference type="EMBL" id="JAPQKO010000004">
    <property type="protein sequence ID" value="KAJ5166079.1"/>
    <property type="molecule type" value="Genomic_DNA"/>
</dbReference>
<reference evidence="1" key="1">
    <citation type="submission" date="2022-11" db="EMBL/GenBank/DDBJ databases">
        <authorList>
            <person name="Petersen C."/>
        </authorList>
    </citation>
    <scope>NUCLEOTIDE SEQUENCE</scope>
    <source>
        <strain evidence="1">IBT 21917</strain>
    </source>
</reference>
<protein>
    <recommendedName>
        <fullName evidence="3">Reverse transcriptase zinc-binding domain-containing protein</fullName>
    </recommendedName>
</protein>
<accession>A0A9W9I1B2</accession>